<evidence type="ECO:0000313" key="3">
    <source>
        <dbReference type="EMBL" id="HIS65717.1"/>
    </source>
</evidence>
<evidence type="ECO:0000256" key="1">
    <source>
        <dbReference type="ARBA" id="ARBA00023125"/>
    </source>
</evidence>
<dbReference type="InterPro" id="IPR001387">
    <property type="entry name" value="Cro/C1-type_HTH"/>
</dbReference>
<dbReference type="Pfam" id="PF01381">
    <property type="entry name" value="HTH_3"/>
    <property type="match status" value="1"/>
</dbReference>
<proteinExistence type="predicted"/>
<dbReference type="PANTHER" id="PTHR46558:SF4">
    <property type="entry name" value="DNA-BIDING PHAGE PROTEIN"/>
    <property type="match status" value="1"/>
</dbReference>
<comment type="caution">
    <text evidence="3">The sequence shown here is derived from an EMBL/GenBank/DDBJ whole genome shotgun (WGS) entry which is preliminary data.</text>
</comment>
<keyword evidence="1" id="KW-0238">DNA-binding</keyword>
<dbReference type="EMBL" id="DVJJ01000155">
    <property type="protein sequence ID" value="HIS65717.1"/>
    <property type="molecule type" value="Genomic_DNA"/>
</dbReference>
<dbReference type="InterPro" id="IPR010982">
    <property type="entry name" value="Lambda_DNA-bd_dom_sf"/>
</dbReference>
<gene>
    <name evidence="3" type="ORF">IAA83_10190</name>
</gene>
<dbReference type="CDD" id="cd00093">
    <property type="entry name" value="HTH_XRE"/>
    <property type="match status" value="1"/>
</dbReference>
<dbReference type="AlphaFoldDB" id="A0A9D1FAV5"/>
<dbReference type="SUPFAM" id="SSF47413">
    <property type="entry name" value="lambda repressor-like DNA-binding domains"/>
    <property type="match status" value="1"/>
</dbReference>
<dbReference type="Proteomes" id="UP000886741">
    <property type="component" value="Unassembled WGS sequence"/>
</dbReference>
<reference evidence="3" key="1">
    <citation type="submission" date="2020-10" db="EMBL/GenBank/DDBJ databases">
        <authorList>
            <person name="Gilroy R."/>
        </authorList>
    </citation>
    <scope>NUCLEOTIDE SEQUENCE</scope>
    <source>
        <strain evidence="3">ChiBcec16-1751</strain>
    </source>
</reference>
<organism evidence="3 4">
    <name type="scientific">Candidatus Avoscillospira avistercoris</name>
    <dbReference type="NCBI Taxonomy" id="2840707"/>
    <lineage>
        <taxon>Bacteria</taxon>
        <taxon>Bacillati</taxon>
        <taxon>Bacillota</taxon>
        <taxon>Clostridia</taxon>
        <taxon>Eubacteriales</taxon>
        <taxon>Oscillospiraceae</taxon>
        <taxon>Oscillospiraceae incertae sedis</taxon>
        <taxon>Candidatus Avoscillospira</taxon>
    </lineage>
</organism>
<name>A0A9D1FAV5_9FIRM</name>
<evidence type="ECO:0000313" key="4">
    <source>
        <dbReference type="Proteomes" id="UP000886741"/>
    </source>
</evidence>
<evidence type="ECO:0000259" key="2">
    <source>
        <dbReference type="PROSITE" id="PS50943"/>
    </source>
</evidence>
<sequence length="121" mass="13497">MADSQSETRLRIAGLLKQYRERAGLTIREAGKLLGKSNQTVSAWEQGRGQPDADMFLKLCEVYNVESVSVFFGEAPPDPVLSVDERELLESWREATDAARESALMVLKSNKRPLVKKGKAM</sequence>
<dbReference type="PROSITE" id="PS50943">
    <property type="entry name" value="HTH_CROC1"/>
    <property type="match status" value="1"/>
</dbReference>
<dbReference type="GO" id="GO:0003677">
    <property type="term" value="F:DNA binding"/>
    <property type="evidence" value="ECO:0007669"/>
    <property type="project" value="UniProtKB-KW"/>
</dbReference>
<dbReference type="SMART" id="SM00530">
    <property type="entry name" value="HTH_XRE"/>
    <property type="match status" value="1"/>
</dbReference>
<reference evidence="3" key="2">
    <citation type="journal article" date="2021" name="PeerJ">
        <title>Extensive microbial diversity within the chicken gut microbiome revealed by metagenomics and culture.</title>
        <authorList>
            <person name="Gilroy R."/>
            <person name="Ravi A."/>
            <person name="Getino M."/>
            <person name="Pursley I."/>
            <person name="Horton D.L."/>
            <person name="Alikhan N.F."/>
            <person name="Baker D."/>
            <person name="Gharbi K."/>
            <person name="Hall N."/>
            <person name="Watson M."/>
            <person name="Adriaenssens E.M."/>
            <person name="Foster-Nyarko E."/>
            <person name="Jarju S."/>
            <person name="Secka A."/>
            <person name="Antonio M."/>
            <person name="Oren A."/>
            <person name="Chaudhuri R.R."/>
            <person name="La Ragione R."/>
            <person name="Hildebrand F."/>
            <person name="Pallen M.J."/>
        </authorList>
    </citation>
    <scope>NUCLEOTIDE SEQUENCE</scope>
    <source>
        <strain evidence="3">ChiBcec16-1751</strain>
    </source>
</reference>
<dbReference type="PANTHER" id="PTHR46558">
    <property type="entry name" value="TRACRIPTIONAL REGULATORY PROTEIN-RELATED-RELATED"/>
    <property type="match status" value="1"/>
</dbReference>
<feature type="domain" description="HTH cro/C1-type" evidence="2">
    <location>
        <begin position="16"/>
        <end position="71"/>
    </location>
</feature>
<accession>A0A9D1FAV5</accession>
<protein>
    <submittedName>
        <fullName evidence="3">Helix-turn-helix transcriptional regulator</fullName>
    </submittedName>
</protein>
<dbReference type="Gene3D" id="1.10.260.40">
    <property type="entry name" value="lambda repressor-like DNA-binding domains"/>
    <property type="match status" value="1"/>
</dbReference>